<dbReference type="AlphaFoldDB" id="M7T8V2"/>
<dbReference type="OMA" id="ECHDASH"/>
<protein>
    <submittedName>
        <fullName evidence="1">Uncharacterized protein</fullName>
    </submittedName>
</protein>
<dbReference type="Proteomes" id="UP000012174">
    <property type="component" value="Unassembled WGS sequence"/>
</dbReference>
<evidence type="ECO:0000313" key="2">
    <source>
        <dbReference type="Proteomes" id="UP000012174"/>
    </source>
</evidence>
<accession>M7T8V2</accession>
<dbReference type="OrthoDB" id="3692147at2759"/>
<gene>
    <name evidence="1" type="ORF">UCREL1_6755</name>
</gene>
<dbReference type="EMBL" id="KB706688">
    <property type="protein sequence ID" value="EMR66256.1"/>
    <property type="molecule type" value="Genomic_DNA"/>
</dbReference>
<keyword evidence="2" id="KW-1185">Reference proteome</keyword>
<dbReference type="KEGG" id="ela:UCREL1_6755"/>
<reference evidence="2" key="1">
    <citation type="journal article" date="2013" name="Genome Announc.">
        <title>Draft genome sequence of the grapevine dieback fungus Eutypa lata UCR-EL1.</title>
        <authorList>
            <person name="Blanco-Ulate B."/>
            <person name="Rolshausen P.E."/>
            <person name="Cantu D."/>
        </authorList>
    </citation>
    <scope>NUCLEOTIDE SEQUENCE [LARGE SCALE GENOMIC DNA]</scope>
    <source>
        <strain evidence="2">UCR-EL1</strain>
    </source>
</reference>
<dbReference type="HOGENOM" id="CLU_626372_0_0_1"/>
<sequence length="394" mass="45156">MSNPLPRMFAYFETGWGVPIDDNKLRQRLQRDGMCDKCILWCDVSVKGWFGQIIEAFKGTRDGFLGCKFQSQLGSGLHYDACDSHRDVLAFPPSKQQPDKRERRCLGCQGAVQLCEHIHISWDAIETHITNWQRLKPGDWKACFDHFDVECHDPSHDTRCTAEEAPTWPRARLQSAASNKNLVVLNLEWKPHSGLHAFTLTPDGRAPASELRSLFQRYRQGVADILLPSYPSNPLPEMACFGPTKCGCLHYEKGDNKRPSAADLSNHASFFFGDDRTCGCRGGHKYNRNHGYGQNGQRIDMGKHWPMGMCKSVCLVTTYQRDVLVCHKIDRNKIKPAHEWFHAMDPETYPRRKANYGLPLCKDKGCMNYYRRPKFFECSYEDFTFGFGFLHSLS</sequence>
<organism evidence="1 2">
    <name type="scientific">Eutypa lata (strain UCR-EL1)</name>
    <name type="common">Grapevine dieback disease fungus</name>
    <name type="synonym">Eutypa armeniacae</name>
    <dbReference type="NCBI Taxonomy" id="1287681"/>
    <lineage>
        <taxon>Eukaryota</taxon>
        <taxon>Fungi</taxon>
        <taxon>Dikarya</taxon>
        <taxon>Ascomycota</taxon>
        <taxon>Pezizomycotina</taxon>
        <taxon>Sordariomycetes</taxon>
        <taxon>Xylariomycetidae</taxon>
        <taxon>Xylariales</taxon>
        <taxon>Diatrypaceae</taxon>
        <taxon>Eutypa</taxon>
    </lineage>
</organism>
<dbReference type="eggNOG" id="ENOG502SN0B">
    <property type="taxonomic scope" value="Eukaryota"/>
</dbReference>
<evidence type="ECO:0000313" key="1">
    <source>
        <dbReference type="EMBL" id="EMR66256.1"/>
    </source>
</evidence>
<proteinExistence type="predicted"/>
<name>M7T8V2_EUTLA</name>